<dbReference type="GO" id="GO:0004315">
    <property type="term" value="F:3-oxoacyl-[acyl-carrier-protein] synthase activity"/>
    <property type="evidence" value="ECO:0007669"/>
    <property type="project" value="InterPro"/>
</dbReference>
<evidence type="ECO:0000313" key="6">
    <source>
        <dbReference type="Proteomes" id="UP000316626"/>
    </source>
</evidence>
<reference evidence="5 6" key="1">
    <citation type="submission" date="2019-06" db="EMBL/GenBank/DDBJ databases">
        <title>Psychrobacillus vulpis sp. nov., a new species isolated from feces of a red fox that inhabits in The Tablas de Daimiel Natural Park, Albacete, Spain.</title>
        <authorList>
            <person name="Rodriguez M."/>
            <person name="Reina J.C."/>
            <person name="Bejar V."/>
            <person name="Llamas I."/>
        </authorList>
    </citation>
    <scope>NUCLEOTIDE SEQUENCE [LARGE SCALE GENOMIC DNA]</scope>
    <source>
        <strain evidence="5 6">Z8</strain>
    </source>
</reference>
<dbReference type="InterPro" id="IPR013747">
    <property type="entry name" value="ACP_syn_III_C"/>
</dbReference>
<dbReference type="SUPFAM" id="SSF53901">
    <property type="entry name" value="Thiolase-like"/>
    <property type="match status" value="1"/>
</dbReference>
<proteinExistence type="predicted"/>
<name>A0A544TGB2_9BACI</name>
<dbReference type="OrthoDB" id="1704808at2"/>
<evidence type="ECO:0000256" key="1">
    <source>
        <dbReference type="ARBA" id="ARBA00022679"/>
    </source>
</evidence>
<feature type="domain" description="Beta-ketoacyl-[acyl-carrier-protein] synthase III C-terminal" evidence="3">
    <location>
        <begin position="239"/>
        <end position="328"/>
    </location>
</feature>
<accession>A0A544TGB2</accession>
<evidence type="ECO:0000313" key="5">
    <source>
        <dbReference type="EMBL" id="TQR16458.1"/>
    </source>
</evidence>
<keyword evidence="2" id="KW-0012">Acyltransferase</keyword>
<dbReference type="RefSeq" id="WP_142644206.1">
    <property type="nucleotide sequence ID" value="NZ_VDGI01000034.1"/>
</dbReference>
<gene>
    <name evidence="5" type="ORF">FG384_18715</name>
</gene>
<keyword evidence="1" id="KW-0808">Transferase</keyword>
<dbReference type="GO" id="GO:0044550">
    <property type="term" value="P:secondary metabolite biosynthetic process"/>
    <property type="evidence" value="ECO:0007669"/>
    <property type="project" value="TreeGrafter"/>
</dbReference>
<dbReference type="EMBL" id="VDGI01000034">
    <property type="protein sequence ID" value="TQR16458.1"/>
    <property type="molecule type" value="Genomic_DNA"/>
</dbReference>
<evidence type="ECO:0000259" key="3">
    <source>
        <dbReference type="Pfam" id="PF08541"/>
    </source>
</evidence>
<keyword evidence="6" id="KW-1185">Reference proteome</keyword>
<dbReference type="CDD" id="cd00830">
    <property type="entry name" value="KAS_III"/>
    <property type="match status" value="1"/>
</dbReference>
<dbReference type="InterPro" id="IPR016039">
    <property type="entry name" value="Thiolase-like"/>
</dbReference>
<dbReference type="PANTHER" id="PTHR34069:SF2">
    <property type="entry name" value="BETA-KETOACYL-[ACYL-CARRIER-PROTEIN] SYNTHASE III"/>
    <property type="match status" value="1"/>
</dbReference>
<feature type="domain" description="Beta-ketoacyl-[acyl-carrier-protein] synthase III N-terminal" evidence="4">
    <location>
        <begin position="112"/>
        <end position="188"/>
    </location>
</feature>
<dbReference type="InterPro" id="IPR013751">
    <property type="entry name" value="ACP_syn_III_N"/>
</dbReference>
<comment type="caution">
    <text evidence="5">The sequence shown here is derived from an EMBL/GenBank/DDBJ whole genome shotgun (WGS) entry which is preliminary data.</text>
</comment>
<evidence type="ECO:0000256" key="2">
    <source>
        <dbReference type="ARBA" id="ARBA00023315"/>
    </source>
</evidence>
<dbReference type="Pfam" id="PF08541">
    <property type="entry name" value="ACP_syn_III_C"/>
    <property type="match status" value="1"/>
</dbReference>
<dbReference type="AlphaFoldDB" id="A0A544TGB2"/>
<organism evidence="5 6">
    <name type="scientific">Psychrobacillus vulpis</name>
    <dbReference type="NCBI Taxonomy" id="2325572"/>
    <lineage>
        <taxon>Bacteria</taxon>
        <taxon>Bacillati</taxon>
        <taxon>Bacillota</taxon>
        <taxon>Bacilli</taxon>
        <taxon>Bacillales</taxon>
        <taxon>Bacillaceae</taxon>
        <taxon>Psychrobacillus</taxon>
    </lineage>
</organism>
<dbReference type="GO" id="GO:0006633">
    <property type="term" value="P:fatty acid biosynthetic process"/>
    <property type="evidence" value="ECO:0007669"/>
    <property type="project" value="InterPro"/>
</dbReference>
<sequence length="328" mass="36892">MTNIRIKAVDVYHAKKQVNNDVYLEHFKKQGKDITNFLDIMGRKERYVIDNHEENTITMAIEATNRVLKKVGLEGKDLDMIVFSTQVPEMTVPSNAVFIHNAIQAKKGTVIFDMNANCAGMTIAVEQASRYMKSNPDVNTALVVGSDYLSLVADPKDAMTYANFGDASSAIILEKTENDTGFIDAMFEVDSSNRNNILYPHKGLSQTNKAGESAEFMLWQPFDGAMVLPDAYDMFKAILERNQLKIDDVDAFCLSQFAKVNIDKIQKHFDIPEEKFIYVGDKYGYTGTSSPFIALHEGIESGKIKRGDLILFWTIGGGHEFITMLFRY</sequence>
<dbReference type="PANTHER" id="PTHR34069">
    <property type="entry name" value="3-OXOACYL-[ACYL-CARRIER-PROTEIN] SYNTHASE 3"/>
    <property type="match status" value="1"/>
</dbReference>
<dbReference type="Gene3D" id="3.40.47.10">
    <property type="match status" value="1"/>
</dbReference>
<dbReference type="Pfam" id="PF08545">
    <property type="entry name" value="ACP_syn_III"/>
    <property type="match status" value="1"/>
</dbReference>
<evidence type="ECO:0000259" key="4">
    <source>
        <dbReference type="Pfam" id="PF08545"/>
    </source>
</evidence>
<protein>
    <submittedName>
        <fullName evidence="5">3-oxoacyl-ACP synthase III family protein</fullName>
    </submittedName>
</protein>
<dbReference type="Proteomes" id="UP000316626">
    <property type="component" value="Unassembled WGS sequence"/>
</dbReference>